<dbReference type="GeneID" id="109473294"/>
<keyword evidence="1" id="KW-0175">Coiled coil</keyword>
<proteinExistence type="predicted"/>
<accession>A0A6P4ZCA8</accession>
<reference evidence="4" key="1">
    <citation type="submission" date="2025-08" db="UniProtKB">
        <authorList>
            <consortium name="RefSeq"/>
        </authorList>
    </citation>
    <scope>IDENTIFICATION</scope>
    <source>
        <tissue evidence="4">Gonad</tissue>
    </source>
</reference>
<protein>
    <submittedName>
        <fullName evidence="4">Uncharacterized protein LOC109473294</fullName>
    </submittedName>
</protein>
<evidence type="ECO:0000256" key="1">
    <source>
        <dbReference type="SAM" id="Coils"/>
    </source>
</evidence>
<evidence type="ECO:0000313" key="3">
    <source>
        <dbReference type="Proteomes" id="UP000515135"/>
    </source>
</evidence>
<dbReference type="AlphaFoldDB" id="A0A6P4ZCA8"/>
<dbReference type="RefSeq" id="XP_019628727.1">
    <property type="nucleotide sequence ID" value="XM_019773168.1"/>
</dbReference>
<sequence length="822" mass="94684">MGHYIEHHTYVEHRTLKKVGVIVTKITCKGEVVDTRQEYNVDYVTRHDYTQSRWVCVLDKLRTRSFSLQLRNSIEDLKRSNVHNVSLHSVLTGPYAIVNLHNISLAYELLNLGCGLNYTTIRDVTLPQILGFGVAPKLPQPSVHQRCQAASKQLALQICQPSNFVFPGIEPVNPNCRLLVEFTGGIDMVNRAFINWVWDDQAHTQPVKDRRYPPSDLLRNWINSHCPRNQESLLPVLLYSVMTKETDMFQILNPTTFVANWSPFRPGPFIRLTPLCAETDKIVWFAQHIAIVKRTGANAPIFQSYLNLSSFPTIMAEFWKRLITQPVDIDIPQPTLANEATHDKRWISWHEAFITLWEAFMPDLPIYEGPHHMPTYQRLAWPNGGNGKPPQLYCVLPHRTNSITETLPRSTPPQFFVLSLPTRPRHGFIMRNYLRVTLYPVKNEYLDILADTMKTVSEFRGLIKHLEMTHGLRCSASGDKGQFLTRLMPADNPQLGEAIRRYVFGTCEHLTVEDLQLTTPKKSLLRSVAFSMANKYRPHHAGDPVGCYAKPTTAEEILGTTFENAISPDLDVTYIKITGLATPEPTYWFMVNDHLWKTHVENEFATVKLSSTFVTAELTIFEPRRKYKLSEKKEYRRTHPDDSKGPRAKLPPAARVCGSKIWLTDLFHCDLENVSRHLRETFNPCCMSHSDKNTNPAFLTMCFLHHDDNFQPPSLSYRSIMSLLRQKNIILRRVPIVSTSKDYEMSGRPNPVLLSQPRIPVSMYQRRVEKIRRLKKQKREKAKQKLNRLKTKTKARLLDRIRANQRRVETKAKPQAKTGGRQ</sequence>
<dbReference type="Proteomes" id="UP000515135">
    <property type="component" value="Unplaced"/>
</dbReference>
<feature type="region of interest" description="Disordered" evidence="2">
    <location>
        <begin position="800"/>
        <end position="822"/>
    </location>
</feature>
<organism evidence="3 4">
    <name type="scientific">Branchiostoma belcheri</name>
    <name type="common">Amphioxus</name>
    <dbReference type="NCBI Taxonomy" id="7741"/>
    <lineage>
        <taxon>Eukaryota</taxon>
        <taxon>Metazoa</taxon>
        <taxon>Chordata</taxon>
        <taxon>Cephalochordata</taxon>
        <taxon>Leptocardii</taxon>
        <taxon>Amphioxiformes</taxon>
        <taxon>Branchiostomatidae</taxon>
        <taxon>Branchiostoma</taxon>
    </lineage>
</organism>
<dbReference type="KEGG" id="bbel:109473294"/>
<evidence type="ECO:0000313" key="4">
    <source>
        <dbReference type="RefSeq" id="XP_019628727.1"/>
    </source>
</evidence>
<feature type="coiled-coil region" evidence="1">
    <location>
        <begin position="761"/>
        <end position="792"/>
    </location>
</feature>
<keyword evidence="3" id="KW-1185">Reference proteome</keyword>
<name>A0A6P4ZCA8_BRABE</name>
<evidence type="ECO:0000256" key="2">
    <source>
        <dbReference type="SAM" id="MobiDB-lite"/>
    </source>
</evidence>
<gene>
    <name evidence="4" type="primary">LOC109473294</name>
</gene>
<feature type="compositionally biased region" description="Basic and acidic residues" evidence="2">
    <location>
        <begin position="800"/>
        <end position="812"/>
    </location>
</feature>